<proteinExistence type="predicted"/>
<organism evidence="2 3">
    <name type="scientific">Marinomonas rhodophyticola</name>
    <dbReference type="NCBI Taxonomy" id="2992803"/>
    <lineage>
        <taxon>Bacteria</taxon>
        <taxon>Pseudomonadati</taxon>
        <taxon>Pseudomonadota</taxon>
        <taxon>Gammaproteobacteria</taxon>
        <taxon>Oceanospirillales</taxon>
        <taxon>Oceanospirillaceae</taxon>
        <taxon>Marinomonas</taxon>
    </lineage>
</organism>
<name>A0ABT3KI35_9GAMM</name>
<comment type="caution">
    <text evidence="2">The sequence shown here is derived from an EMBL/GenBank/DDBJ whole genome shotgun (WGS) entry which is preliminary data.</text>
</comment>
<dbReference type="InterPro" id="IPR052524">
    <property type="entry name" value="MFS_Cyanate_Porter"/>
</dbReference>
<gene>
    <name evidence="2" type="ORF">ONZ52_15165</name>
</gene>
<evidence type="ECO:0000256" key="1">
    <source>
        <dbReference type="SAM" id="Phobius"/>
    </source>
</evidence>
<keyword evidence="3" id="KW-1185">Reference proteome</keyword>
<accession>A0ABT3KI35</accession>
<dbReference type="RefSeq" id="WP_265219574.1">
    <property type="nucleotide sequence ID" value="NZ_JAPEUL010000009.1"/>
</dbReference>
<dbReference type="SUPFAM" id="SSF103473">
    <property type="entry name" value="MFS general substrate transporter"/>
    <property type="match status" value="1"/>
</dbReference>
<dbReference type="InterPro" id="IPR036259">
    <property type="entry name" value="MFS_trans_sf"/>
</dbReference>
<evidence type="ECO:0000313" key="3">
    <source>
        <dbReference type="Proteomes" id="UP001431181"/>
    </source>
</evidence>
<dbReference type="PANTHER" id="PTHR23523">
    <property type="match status" value="1"/>
</dbReference>
<evidence type="ECO:0000313" key="2">
    <source>
        <dbReference type="EMBL" id="MCW4630201.1"/>
    </source>
</evidence>
<evidence type="ECO:0008006" key="4">
    <source>
        <dbReference type="Google" id="ProtNLM"/>
    </source>
</evidence>
<dbReference type="EMBL" id="JAPEUL010000009">
    <property type="protein sequence ID" value="MCW4630201.1"/>
    <property type="molecule type" value="Genomic_DNA"/>
</dbReference>
<keyword evidence="1" id="KW-1133">Transmembrane helix</keyword>
<dbReference type="Proteomes" id="UP001431181">
    <property type="component" value="Unassembled WGS sequence"/>
</dbReference>
<keyword evidence="1" id="KW-0472">Membrane</keyword>
<sequence length="67" mass="7413">MKRLQRLAQHDAAFLLLFIFLVALSLRGPVTGLPPLLDRISTDLNLSNSQSGLLTSLPLLAFAFLHR</sequence>
<reference evidence="2" key="1">
    <citation type="submission" date="2022-11" db="EMBL/GenBank/DDBJ databases">
        <title>Marinomonas sp. nov., isolated from marine algae.</title>
        <authorList>
            <person name="Choi D.G."/>
            <person name="Kim J.M."/>
            <person name="Lee J.K."/>
            <person name="Baek J.H."/>
            <person name="Jeon C.O."/>
        </authorList>
    </citation>
    <scope>NUCLEOTIDE SEQUENCE</scope>
    <source>
        <strain evidence="2">KJ51-3</strain>
    </source>
</reference>
<feature type="transmembrane region" description="Helical" evidence="1">
    <location>
        <begin position="48"/>
        <end position="65"/>
    </location>
</feature>
<keyword evidence="1" id="KW-0812">Transmembrane</keyword>
<protein>
    <recommendedName>
        <fullName evidence="4">MFS transporter</fullName>
    </recommendedName>
</protein>
<dbReference type="PANTHER" id="PTHR23523:SF2">
    <property type="entry name" value="2-NITROIMIDAZOLE TRANSPORTER"/>
    <property type="match status" value="1"/>
</dbReference>